<feature type="transmembrane region" description="Helical" evidence="1">
    <location>
        <begin position="49"/>
        <end position="67"/>
    </location>
</feature>
<dbReference type="WBParaSite" id="PgR008_g051_t02">
    <property type="protein sequence ID" value="PgR008_g051_t02"/>
    <property type="gene ID" value="PgR008_g051"/>
</dbReference>
<proteinExistence type="predicted"/>
<feature type="transmembrane region" description="Helical" evidence="1">
    <location>
        <begin position="17"/>
        <end position="37"/>
    </location>
</feature>
<dbReference type="Proteomes" id="UP000887569">
    <property type="component" value="Unplaced"/>
</dbReference>
<keyword evidence="1" id="KW-1133">Transmembrane helix</keyword>
<keyword evidence="1" id="KW-0812">Transmembrane</keyword>
<keyword evidence="1" id="KW-0472">Membrane</keyword>
<keyword evidence="2" id="KW-1185">Reference proteome</keyword>
<name>A0A915AGQ5_PARUN</name>
<evidence type="ECO:0000313" key="3">
    <source>
        <dbReference type="WBParaSite" id="PgR008_g051_t02"/>
    </source>
</evidence>
<protein>
    <submittedName>
        <fullName evidence="3">Uncharacterized protein</fullName>
    </submittedName>
</protein>
<evidence type="ECO:0000313" key="2">
    <source>
        <dbReference type="Proteomes" id="UP000887569"/>
    </source>
</evidence>
<sequence length="124" mass="14482">FDCWQRLANSFIMSYELYLKLTFACLVFNLVIVSVFYKFSPEGTSFPQLLIKMMFPLCIWEMLVIFVEYPDDMLDWLSIDLVPFADFNDAIIAAIPHNTPHIVHSHGDIPNRHMTTARVERVTH</sequence>
<accession>A0A915AGQ5</accession>
<evidence type="ECO:0000256" key="1">
    <source>
        <dbReference type="SAM" id="Phobius"/>
    </source>
</evidence>
<organism evidence="2 3">
    <name type="scientific">Parascaris univalens</name>
    <name type="common">Nematode worm</name>
    <dbReference type="NCBI Taxonomy" id="6257"/>
    <lineage>
        <taxon>Eukaryota</taxon>
        <taxon>Metazoa</taxon>
        <taxon>Ecdysozoa</taxon>
        <taxon>Nematoda</taxon>
        <taxon>Chromadorea</taxon>
        <taxon>Rhabditida</taxon>
        <taxon>Spirurina</taxon>
        <taxon>Ascaridomorpha</taxon>
        <taxon>Ascaridoidea</taxon>
        <taxon>Ascarididae</taxon>
        <taxon>Parascaris</taxon>
    </lineage>
</organism>
<dbReference type="AlphaFoldDB" id="A0A915AGQ5"/>
<reference evidence="3" key="1">
    <citation type="submission" date="2022-11" db="UniProtKB">
        <authorList>
            <consortium name="WormBaseParasite"/>
        </authorList>
    </citation>
    <scope>IDENTIFICATION</scope>
</reference>